<dbReference type="GO" id="GO:0043565">
    <property type="term" value="F:sequence-specific DNA binding"/>
    <property type="evidence" value="ECO:0007669"/>
    <property type="project" value="InterPro"/>
</dbReference>
<dbReference type="InterPro" id="IPR009057">
    <property type="entry name" value="Homeodomain-like_sf"/>
</dbReference>
<dbReference type="InterPro" id="IPR002197">
    <property type="entry name" value="HTH_Fis"/>
</dbReference>
<evidence type="ECO:0000259" key="1">
    <source>
        <dbReference type="Pfam" id="PF02954"/>
    </source>
</evidence>
<feature type="domain" description="DNA binding HTH" evidence="1">
    <location>
        <begin position="32"/>
        <end position="68"/>
    </location>
</feature>
<accession>A0A0F9N7C6</accession>
<organism evidence="2">
    <name type="scientific">marine sediment metagenome</name>
    <dbReference type="NCBI Taxonomy" id="412755"/>
    <lineage>
        <taxon>unclassified sequences</taxon>
        <taxon>metagenomes</taxon>
        <taxon>ecological metagenomes</taxon>
    </lineage>
</organism>
<protein>
    <recommendedName>
        <fullName evidence="1">DNA binding HTH domain-containing protein</fullName>
    </recommendedName>
</protein>
<dbReference type="AlphaFoldDB" id="A0A0F9N7C6"/>
<sequence length="78" mass="9150">MEKKSDKFNIHQKLEIVIDEMVEKELSLKDALKEFEKIYIEKAAKIYKGNMTKMANALGVHRNTLRNRTKSLKILKKS</sequence>
<dbReference type="Gene3D" id="1.10.10.60">
    <property type="entry name" value="Homeodomain-like"/>
    <property type="match status" value="1"/>
</dbReference>
<dbReference type="SUPFAM" id="SSF46689">
    <property type="entry name" value="Homeodomain-like"/>
    <property type="match status" value="1"/>
</dbReference>
<reference evidence="2" key="1">
    <citation type="journal article" date="2015" name="Nature">
        <title>Complex archaea that bridge the gap between prokaryotes and eukaryotes.</title>
        <authorList>
            <person name="Spang A."/>
            <person name="Saw J.H."/>
            <person name="Jorgensen S.L."/>
            <person name="Zaremba-Niedzwiedzka K."/>
            <person name="Martijn J."/>
            <person name="Lind A.E."/>
            <person name="van Eijk R."/>
            <person name="Schleper C."/>
            <person name="Guy L."/>
            <person name="Ettema T.J."/>
        </authorList>
    </citation>
    <scope>NUCLEOTIDE SEQUENCE</scope>
</reference>
<name>A0A0F9N7C6_9ZZZZ</name>
<dbReference type="EMBL" id="LAZR01004531">
    <property type="protein sequence ID" value="KKN07762.1"/>
    <property type="molecule type" value="Genomic_DNA"/>
</dbReference>
<evidence type="ECO:0000313" key="2">
    <source>
        <dbReference type="EMBL" id="KKN07762.1"/>
    </source>
</evidence>
<dbReference type="Pfam" id="PF02954">
    <property type="entry name" value="HTH_8"/>
    <property type="match status" value="1"/>
</dbReference>
<proteinExistence type="predicted"/>
<comment type="caution">
    <text evidence="2">The sequence shown here is derived from an EMBL/GenBank/DDBJ whole genome shotgun (WGS) entry which is preliminary data.</text>
</comment>
<gene>
    <name evidence="2" type="ORF">LCGC14_1063620</name>
</gene>